<dbReference type="GO" id="GO:0004402">
    <property type="term" value="F:histone acetyltransferase activity"/>
    <property type="evidence" value="ECO:0007669"/>
    <property type="project" value="InterPro"/>
</dbReference>
<evidence type="ECO:0000256" key="10">
    <source>
        <dbReference type="ARBA" id="ARBA00023242"/>
    </source>
</evidence>
<dbReference type="PANTHER" id="PTHR13808">
    <property type="entry name" value="CBP/P300-RELATED"/>
    <property type="match status" value="1"/>
</dbReference>
<evidence type="ECO:0000256" key="1">
    <source>
        <dbReference type="ARBA" id="ARBA00004123"/>
    </source>
</evidence>
<dbReference type="SUPFAM" id="SSF57933">
    <property type="entry name" value="TAZ domain"/>
    <property type="match status" value="1"/>
</dbReference>
<dbReference type="GO" id="GO:0005667">
    <property type="term" value="C:transcription regulator complex"/>
    <property type="evidence" value="ECO:0007669"/>
    <property type="project" value="TreeGrafter"/>
</dbReference>
<organism evidence="17">
    <name type="scientific">Hydatigena taeniaeformis</name>
    <name type="common">Feline tapeworm</name>
    <name type="synonym">Taenia taeniaeformis</name>
    <dbReference type="NCBI Taxonomy" id="6205"/>
    <lineage>
        <taxon>Eukaryota</taxon>
        <taxon>Metazoa</taxon>
        <taxon>Spiralia</taxon>
        <taxon>Lophotrochozoa</taxon>
        <taxon>Platyhelminthes</taxon>
        <taxon>Cestoda</taxon>
        <taxon>Eucestoda</taxon>
        <taxon>Cyclophyllidea</taxon>
        <taxon>Taeniidae</taxon>
        <taxon>Hydatigera</taxon>
    </lineage>
</organism>
<reference evidence="15 16" key="2">
    <citation type="submission" date="2018-11" db="EMBL/GenBank/DDBJ databases">
        <authorList>
            <consortium name="Pathogen Informatics"/>
        </authorList>
    </citation>
    <scope>NUCLEOTIDE SEQUENCE [LARGE SCALE GENOMIC DNA]</scope>
</reference>
<reference evidence="17" key="1">
    <citation type="submission" date="2017-02" db="UniProtKB">
        <authorList>
            <consortium name="WormBaseParasite"/>
        </authorList>
    </citation>
    <scope>IDENTIFICATION</scope>
</reference>
<dbReference type="GO" id="GO:0031490">
    <property type="term" value="F:chromatin DNA binding"/>
    <property type="evidence" value="ECO:0007669"/>
    <property type="project" value="TreeGrafter"/>
</dbReference>
<protein>
    <recommendedName>
        <fullName evidence="2">histone acetyltransferase</fullName>
        <ecNumber evidence="2">2.3.1.48</ecNumber>
    </recommendedName>
</protein>
<dbReference type="STRING" id="6205.A0A0R3XCX1"/>
<dbReference type="GO" id="GO:0000123">
    <property type="term" value="C:histone acetyltransferase complex"/>
    <property type="evidence" value="ECO:0007669"/>
    <property type="project" value="TreeGrafter"/>
</dbReference>
<evidence type="ECO:0000313" key="17">
    <source>
        <dbReference type="WBParaSite" id="TTAC_0001139801-mRNA-1"/>
    </source>
</evidence>
<evidence type="ECO:0000256" key="9">
    <source>
        <dbReference type="ARBA" id="ARBA00023163"/>
    </source>
</evidence>
<accession>A0A0R3XCX1</accession>
<dbReference type="EC" id="2.3.1.48" evidence="2"/>
<feature type="zinc finger region" description="TAZ-type" evidence="12">
    <location>
        <begin position="53"/>
        <end position="139"/>
    </location>
</feature>
<evidence type="ECO:0000256" key="13">
    <source>
        <dbReference type="SAM" id="SignalP"/>
    </source>
</evidence>
<dbReference type="GO" id="GO:0008270">
    <property type="term" value="F:zinc ion binding"/>
    <property type="evidence" value="ECO:0007669"/>
    <property type="project" value="UniProtKB-KW"/>
</dbReference>
<evidence type="ECO:0000256" key="3">
    <source>
        <dbReference type="ARBA" id="ARBA00022679"/>
    </source>
</evidence>
<evidence type="ECO:0000256" key="12">
    <source>
        <dbReference type="PROSITE-ProRule" id="PRU00203"/>
    </source>
</evidence>
<evidence type="ECO:0000256" key="6">
    <source>
        <dbReference type="ARBA" id="ARBA00022833"/>
    </source>
</evidence>
<evidence type="ECO:0000256" key="8">
    <source>
        <dbReference type="ARBA" id="ARBA00023015"/>
    </source>
</evidence>
<keyword evidence="6 12" id="KW-0862">Zinc</keyword>
<keyword evidence="9" id="KW-0804">Transcription</keyword>
<sequence>MTTSQAKLILLVAMFTPTLLIGDTQRKVGYPPHILTRFHMDHLFLTRLMSNADSTNRNSLQFQQQHLRLLLHANCCRQVRRLSQPCDFPNCSEGCDLLAHMEKCRRRKDCDTAYCTVSKNLITHWRKCTDEECIVCAPSRRLILLSM</sequence>
<evidence type="ECO:0000256" key="4">
    <source>
        <dbReference type="ARBA" id="ARBA00022723"/>
    </source>
</evidence>
<comment type="catalytic activity">
    <reaction evidence="11">
        <text>L-lysyl-[protein] + acetyl-CoA = N(6)-acetyl-L-lysyl-[protein] + CoA + H(+)</text>
        <dbReference type="Rhea" id="RHEA:45948"/>
        <dbReference type="Rhea" id="RHEA-COMP:9752"/>
        <dbReference type="Rhea" id="RHEA-COMP:10731"/>
        <dbReference type="ChEBI" id="CHEBI:15378"/>
        <dbReference type="ChEBI" id="CHEBI:29969"/>
        <dbReference type="ChEBI" id="CHEBI:57287"/>
        <dbReference type="ChEBI" id="CHEBI:57288"/>
        <dbReference type="ChEBI" id="CHEBI:61930"/>
        <dbReference type="EC" id="2.3.1.48"/>
    </reaction>
</comment>
<keyword evidence="13" id="KW-0732">Signal</keyword>
<evidence type="ECO:0000256" key="11">
    <source>
        <dbReference type="ARBA" id="ARBA00048017"/>
    </source>
</evidence>
<dbReference type="InterPro" id="IPR035898">
    <property type="entry name" value="TAZ_dom_sf"/>
</dbReference>
<evidence type="ECO:0000259" key="14">
    <source>
        <dbReference type="PROSITE" id="PS50134"/>
    </source>
</evidence>
<dbReference type="EMBL" id="UYWX01023859">
    <property type="protein sequence ID" value="VDM36361.1"/>
    <property type="molecule type" value="Genomic_DNA"/>
</dbReference>
<keyword evidence="3" id="KW-0808">Transferase</keyword>
<dbReference type="PROSITE" id="PS50134">
    <property type="entry name" value="ZF_TAZ"/>
    <property type="match status" value="1"/>
</dbReference>
<dbReference type="SMART" id="SM00551">
    <property type="entry name" value="ZnF_TAZ"/>
    <property type="match status" value="1"/>
</dbReference>
<feature type="chain" id="PRO_5043133309" description="histone acetyltransferase" evidence="13">
    <location>
        <begin position="21"/>
        <end position="147"/>
    </location>
</feature>
<evidence type="ECO:0000256" key="5">
    <source>
        <dbReference type="ARBA" id="ARBA00022771"/>
    </source>
</evidence>
<comment type="subcellular location">
    <subcellularLocation>
        <location evidence="1">Nucleus</location>
    </subcellularLocation>
</comment>
<evidence type="ECO:0000256" key="7">
    <source>
        <dbReference type="ARBA" id="ARBA00022853"/>
    </source>
</evidence>
<keyword evidence="5 12" id="KW-0863">Zinc-finger</keyword>
<dbReference type="WBParaSite" id="TTAC_0001139801-mRNA-1">
    <property type="protein sequence ID" value="TTAC_0001139801-mRNA-1"/>
    <property type="gene ID" value="TTAC_0001139801"/>
</dbReference>
<keyword evidence="4 12" id="KW-0479">Metal-binding</keyword>
<dbReference type="InterPro" id="IPR013178">
    <property type="entry name" value="Histone_AcTrfase_Rtt109/CBP"/>
</dbReference>
<keyword evidence="10" id="KW-0539">Nucleus</keyword>
<evidence type="ECO:0000313" key="16">
    <source>
        <dbReference type="Proteomes" id="UP000274429"/>
    </source>
</evidence>
<evidence type="ECO:0000313" key="15">
    <source>
        <dbReference type="EMBL" id="VDM36361.1"/>
    </source>
</evidence>
<dbReference type="GO" id="GO:0045944">
    <property type="term" value="P:positive regulation of transcription by RNA polymerase II"/>
    <property type="evidence" value="ECO:0007669"/>
    <property type="project" value="TreeGrafter"/>
</dbReference>
<dbReference type="OrthoDB" id="899at2759"/>
<proteinExistence type="predicted"/>
<dbReference type="GO" id="GO:0003713">
    <property type="term" value="F:transcription coactivator activity"/>
    <property type="evidence" value="ECO:0007669"/>
    <property type="project" value="TreeGrafter"/>
</dbReference>
<name>A0A0R3XCX1_HYDTA</name>
<keyword evidence="7" id="KW-0156">Chromatin regulator</keyword>
<dbReference type="Pfam" id="PF02135">
    <property type="entry name" value="zf-TAZ"/>
    <property type="match status" value="1"/>
</dbReference>
<keyword evidence="8" id="KW-0805">Transcription regulation</keyword>
<dbReference type="Gene3D" id="1.20.1020.10">
    <property type="entry name" value="TAZ domain"/>
    <property type="match status" value="1"/>
</dbReference>
<feature type="signal peptide" evidence="13">
    <location>
        <begin position="1"/>
        <end position="20"/>
    </location>
</feature>
<dbReference type="Proteomes" id="UP000274429">
    <property type="component" value="Unassembled WGS sequence"/>
</dbReference>
<evidence type="ECO:0000256" key="2">
    <source>
        <dbReference type="ARBA" id="ARBA00013184"/>
    </source>
</evidence>
<gene>
    <name evidence="15" type="ORF">TTAC_LOCUS11381</name>
</gene>
<dbReference type="PANTHER" id="PTHR13808:SF1">
    <property type="entry name" value="HISTONE ACETYLTRANSFERASE"/>
    <property type="match status" value="1"/>
</dbReference>
<dbReference type="AlphaFoldDB" id="A0A0R3XCX1"/>
<dbReference type="InterPro" id="IPR000197">
    <property type="entry name" value="Znf_TAZ"/>
</dbReference>
<dbReference type="GO" id="GO:0005634">
    <property type="term" value="C:nucleus"/>
    <property type="evidence" value="ECO:0007669"/>
    <property type="project" value="UniProtKB-SubCell"/>
</dbReference>
<feature type="domain" description="TAZ-type" evidence="14">
    <location>
        <begin position="53"/>
        <end position="139"/>
    </location>
</feature>
<keyword evidence="16" id="KW-1185">Reference proteome</keyword>